<dbReference type="InterPro" id="IPR032801">
    <property type="entry name" value="PXL2A/B/C"/>
</dbReference>
<proteinExistence type="predicted"/>
<evidence type="ECO:0000256" key="4">
    <source>
        <dbReference type="SAM" id="MobiDB-lite"/>
    </source>
</evidence>
<keyword evidence="2" id="KW-0963">Cytoplasm</keyword>
<evidence type="ECO:0000313" key="5">
    <source>
        <dbReference type="Proteomes" id="UP000694941"/>
    </source>
</evidence>
<keyword evidence="5" id="KW-1185">Reference proteome</keyword>
<dbReference type="PANTHER" id="PTHR28630">
    <property type="match status" value="1"/>
</dbReference>
<sequence length="163" mass="17713">PFCRLGARELSSIKPQLDAHNVRLVGIGLEDVGVQEFVEGNYFTAELYIDSQKKAYQALGFKRLSFFNLLSAMFGKKSRDAMGKVKEQGLGGDTKGDGYQNGGTLVVSQGGEDVLLCYKQDAPSENVDPEEIIKALCIPQNPPQEVETGAMSAESDKSEKFTA</sequence>
<reference evidence="6" key="1">
    <citation type="submission" date="2025-08" db="UniProtKB">
        <authorList>
            <consortium name="RefSeq"/>
        </authorList>
    </citation>
    <scope>IDENTIFICATION</scope>
    <source>
        <tissue evidence="6">Muscle</tissue>
    </source>
</reference>
<evidence type="ECO:0000256" key="3">
    <source>
        <dbReference type="ARBA" id="ARBA00023002"/>
    </source>
</evidence>
<evidence type="ECO:0000256" key="1">
    <source>
        <dbReference type="ARBA" id="ARBA00004496"/>
    </source>
</evidence>
<dbReference type="Pfam" id="PF13911">
    <property type="entry name" value="AhpC-TSA_2"/>
    <property type="match status" value="1"/>
</dbReference>
<evidence type="ECO:0000256" key="2">
    <source>
        <dbReference type="ARBA" id="ARBA00022490"/>
    </source>
</evidence>
<protein>
    <submittedName>
        <fullName evidence="6">Prostamide/prostaglandin F synthase-like</fullName>
    </submittedName>
</protein>
<name>A0ABM1BP77_LIMPO</name>
<evidence type="ECO:0000313" key="6">
    <source>
        <dbReference type="RefSeq" id="XP_013785983.2"/>
    </source>
</evidence>
<feature type="region of interest" description="Disordered" evidence="4">
    <location>
        <begin position="142"/>
        <end position="163"/>
    </location>
</feature>
<dbReference type="Proteomes" id="UP000694941">
    <property type="component" value="Unplaced"/>
</dbReference>
<accession>A0ABM1BP77</accession>
<gene>
    <name evidence="6" type="primary">LOC106470009</name>
</gene>
<feature type="non-terminal residue" evidence="6">
    <location>
        <position position="1"/>
    </location>
</feature>
<dbReference type="RefSeq" id="XP_013785983.2">
    <property type="nucleotide sequence ID" value="XM_013930529.2"/>
</dbReference>
<keyword evidence="3" id="KW-0560">Oxidoreductase</keyword>
<dbReference type="GeneID" id="106470009"/>
<organism evidence="5 6">
    <name type="scientific">Limulus polyphemus</name>
    <name type="common">Atlantic horseshoe crab</name>
    <dbReference type="NCBI Taxonomy" id="6850"/>
    <lineage>
        <taxon>Eukaryota</taxon>
        <taxon>Metazoa</taxon>
        <taxon>Ecdysozoa</taxon>
        <taxon>Arthropoda</taxon>
        <taxon>Chelicerata</taxon>
        <taxon>Merostomata</taxon>
        <taxon>Xiphosura</taxon>
        <taxon>Limulidae</taxon>
        <taxon>Limulus</taxon>
    </lineage>
</organism>
<dbReference type="PANTHER" id="PTHR28630:SF29">
    <property type="entry name" value="PROSTAMIDE_PROSTAGLANDIN F SYNTHASE"/>
    <property type="match status" value="1"/>
</dbReference>
<comment type="subcellular location">
    <subcellularLocation>
        <location evidence="1">Cytoplasm</location>
    </subcellularLocation>
</comment>
<feature type="compositionally biased region" description="Basic and acidic residues" evidence="4">
    <location>
        <begin position="154"/>
        <end position="163"/>
    </location>
</feature>